<proteinExistence type="predicted"/>
<organism evidence="1 2">
    <name type="scientific">Paenibacillus larvae subsp. pulvifaciens</name>
    <dbReference type="NCBI Taxonomy" id="1477"/>
    <lineage>
        <taxon>Bacteria</taxon>
        <taxon>Bacillati</taxon>
        <taxon>Bacillota</taxon>
        <taxon>Bacilli</taxon>
        <taxon>Bacillales</taxon>
        <taxon>Paenibacillaceae</taxon>
        <taxon>Paenibacillus</taxon>
    </lineage>
</organism>
<dbReference type="InterPro" id="IPR014923">
    <property type="entry name" value="DUF1802"/>
</dbReference>
<dbReference type="GeneID" id="64217658"/>
<sequence length="190" mass="22535">MRAFPMALKEWAVAVKALEQGKQILILRKGGIREETRKFQVESDSFYLYPTYEHQKKGLLKKEYRPDLDKTLEGWTPDQNEVQIASYAKLEKDILLEDEADVSRLYSSHIWTERFAEERLRWKPKQPLHVLFLRIYKLDEPWVLPVDDSYLGCKSWIQLKKTDEEKKMVPVLSNEAFEARVNEIMAVLKF</sequence>
<evidence type="ECO:0000313" key="1">
    <source>
        <dbReference type="EMBL" id="ARF69026.1"/>
    </source>
</evidence>
<accession>A0A1V0UV63</accession>
<dbReference type="AlphaFoldDB" id="A0A1V0UV63"/>
<protein>
    <submittedName>
        <fullName evidence="1">Uncharacterized protein</fullName>
    </submittedName>
</protein>
<dbReference type="InterPro" id="IPR008307">
    <property type="entry name" value="UCP018957"/>
</dbReference>
<dbReference type="RefSeq" id="WP_077996810.1">
    <property type="nucleotide sequence ID" value="NZ_CP019794.1"/>
</dbReference>
<name>A0A1V0UV63_9BACL</name>
<evidence type="ECO:0000313" key="2">
    <source>
        <dbReference type="Proteomes" id="UP000192727"/>
    </source>
</evidence>
<dbReference type="PIRSF" id="PIRSF018957">
    <property type="entry name" value="UCP018957"/>
    <property type="match status" value="1"/>
</dbReference>
<reference evidence="1 2" key="1">
    <citation type="submission" date="2017-03" db="EMBL/GenBank/DDBJ databases">
        <title>Paenibacillus larvae genome sequencing.</title>
        <authorList>
            <person name="Dingman D.W."/>
        </authorList>
    </citation>
    <scope>NUCLEOTIDE SEQUENCE [LARGE SCALE GENOMIC DNA]</scope>
    <source>
        <strain evidence="1 2">SAG 10367</strain>
    </source>
</reference>
<dbReference type="EMBL" id="CP020557">
    <property type="protein sequence ID" value="ARF69026.1"/>
    <property type="molecule type" value="Genomic_DNA"/>
</dbReference>
<dbReference type="Pfam" id="PF08819">
    <property type="entry name" value="DUF1802"/>
    <property type="match status" value="1"/>
</dbReference>
<gene>
    <name evidence="1" type="ORF">B7C51_16255</name>
</gene>
<dbReference type="Proteomes" id="UP000192727">
    <property type="component" value="Chromosome"/>
</dbReference>